<name>A0AC59ZY41_RANTA</name>
<evidence type="ECO:0000313" key="2">
    <source>
        <dbReference type="Proteomes" id="UP001162501"/>
    </source>
</evidence>
<dbReference type="EMBL" id="OX596089">
    <property type="protein sequence ID" value="CAN0530059.1"/>
    <property type="molecule type" value="Genomic_DNA"/>
</dbReference>
<dbReference type="Proteomes" id="UP001162501">
    <property type="component" value="Chromosome 5"/>
</dbReference>
<protein>
    <submittedName>
        <fullName evidence="1">Uncharacterized protein</fullName>
    </submittedName>
</protein>
<organism evidence="1 2">
    <name type="scientific">Rangifer tarandus platyrhynchus</name>
    <name type="common">Svalbard reindeer</name>
    <dbReference type="NCBI Taxonomy" id="3082113"/>
    <lineage>
        <taxon>Eukaryota</taxon>
        <taxon>Metazoa</taxon>
        <taxon>Chordata</taxon>
        <taxon>Craniata</taxon>
        <taxon>Vertebrata</taxon>
        <taxon>Euteleostomi</taxon>
        <taxon>Mammalia</taxon>
        <taxon>Eutheria</taxon>
        <taxon>Laurasiatheria</taxon>
        <taxon>Artiodactyla</taxon>
        <taxon>Ruminantia</taxon>
        <taxon>Pecora</taxon>
        <taxon>Cervidae</taxon>
        <taxon>Odocoileinae</taxon>
        <taxon>Rangifer</taxon>
    </lineage>
</organism>
<proteinExistence type="predicted"/>
<reference evidence="1" key="1">
    <citation type="submission" date="2023-05" db="EMBL/GenBank/DDBJ databases">
        <authorList>
            <consortium name="ELIXIR-Norway"/>
        </authorList>
    </citation>
    <scope>NUCLEOTIDE SEQUENCE</scope>
</reference>
<reference evidence="1" key="2">
    <citation type="submission" date="2025-03" db="EMBL/GenBank/DDBJ databases">
        <authorList>
            <consortium name="ELIXIR-Norway"/>
            <consortium name="Elixir Norway"/>
        </authorList>
    </citation>
    <scope>NUCLEOTIDE SEQUENCE</scope>
</reference>
<sequence length="100" mass="10910">MISVAFDPLPQQLAEEDCVCGEPAPASPTGGGLRCTDWLTAGFSSPHLAPQEDAASTRREPERERERWTPLQPQIVGEYQVEPPSVKVSLGGCRFTWTGK</sequence>
<evidence type="ECO:0000313" key="1">
    <source>
        <dbReference type="EMBL" id="CAN0530059.1"/>
    </source>
</evidence>
<gene>
    <name evidence="1" type="ORF">MRATA1EN22A_LOCUS24528</name>
</gene>
<accession>A0AC59ZY41</accession>